<dbReference type="STRING" id="1293891.TMES_09855"/>
<organism evidence="1 2">
    <name type="scientific">Thalassospira mesophila</name>
    <dbReference type="NCBI Taxonomy" id="1293891"/>
    <lineage>
        <taxon>Bacteria</taxon>
        <taxon>Pseudomonadati</taxon>
        <taxon>Pseudomonadota</taxon>
        <taxon>Alphaproteobacteria</taxon>
        <taxon>Rhodospirillales</taxon>
        <taxon>Thalassospiraceae</taxon>
        <taxon>Thalassospira</taxon>
    </lineage>
</organism>
<accession>A0A1Y2L188</accession>
<keyword evidence="2" id="KW-1185">Reference proteome</keyword>
<gene>
    <name evidence="1" type="ORF">TMES_09855</name>
</gene>
<dbReference type="EMBL" id="JFKA01000003">
    <property type="protein sequence ID" value="OSQ38991.1"/>
    <property type="molecule type" value="Genomic_DNA"/>
</dbReference>
<dbReference type="AlphaFoldDB" id="A0A1Y2L188"/>
<proteinExistence type="predicted"/>
<comment type="caution">
    <text evidence="1">The sequence shown here is derived from an EMBL/GenBank/DDBJ whole genome shotgun (WGS) entry which is preliminary data.</text>
</comment>
<evidence type="ECO:0000313" key="1">
    <source>
        <dbReference type="EMBL" id="OSQ38991.1"/>
    </source>
</evidence>
<name>A0A1Y2L188_9PROT</name>
<dbReference type="Proteomes" id="UP000193391">
    <property type="component" value="Unassembled WGS sequence"/>
</dbReference>
<reference evidence="1 2" key="1">
    <citation type="submission" date="2014-03" db="EMBL/GenBank/DDBJ databases">
        <title>The draft genome sequence of Thalassospira mesophila JCM 18969.</title>
        <authorList>
            <person name="Lai Q."/>
            <person name="Shao Z."/>
        </authorList>
    </citation>
    <scope>NUCLEOTIDE SEQUENCE [LARGE SCALE GENOMIC DNA]</scope>
    <source>
        <strain evidence="1 2">JCM 18969</strain>
    </source>
</reference>
<protein>
    <submittedName>
        <fullName evidence="1">Uncharacterized protein</fullName>
    </submittedName>
</protein>
<dbReference type="RefSeq" id="WP_085581938.1">
    <property type="nucleotide sequence ID" value="NZ_JFKA01000003.1"/>
</dbReference>
<dbReference type="OrthoDB" id="7363776at2"/>
<sequence length="86" mass="9872">MSNPVSRRTTYAERNDALVFASKEFLRWMISQSTEPMLPRDTTPDQYLRQVSTLTRSQRRAMKPDQLALINWARAVAAAQSGEVEE</sequence>
<evidence type="ECO:0000313" key="2">
    <source>
        <dbReference type="Proteomes" id="UP000193391"/>
    </source>
</evidence>